<organism evidence="2 3">
    <name type="scientific">Bathymodiolus thermophilus thioautotrophic gill symbiont</name>
    <dbReference type="NCBI Taxonomy" id="2360"/>
    <lineage>
        <taxon>Bacteria</taxon>
        <taxon>Pseudomonadati</taxon>
        <taxon>Pseudomonadota</taxon>
        <taxon>Gammaproteobacteria</taxon>
        <taxon>sulfur-oxidizing symbionts</taxon>
    </lineage>
</organism>
<dbReference type="EMBL" id="CAHJWF010000315">
    <property type="protein sequence ID" value="CAB5506046.1"/>
    <property type="molecule type" value="Genomic_DNA"/>
</dbReference>
<reference evidence="2 3" key="1">
    <citation type="submission" date="2020-05" db="EMBL/GenBank/DDBJ databases">
        <authorList>
            <person name="Petersen J."/>
            <person name="Sayavedra L."/>
        </authorList>
    </citation>
    <scope>NUCLEOTIDE SEQUENCE [LARGE SCALE GENOMIC DNA]</scope>
    <source>
        <strain evidence="2">B azoricus SOX ET2 1586I</strain>
    </source>
</reference>
<proteinExistence type="predicted"/>
<dbReference type="Proteomes" id="UP000626656">
    <property type="component" value="Unassembled WGS sequence"/>
</dbReference>
<evidence type="ECO:0000256" key="1">
    <source>
        <dbReference type="SAM" id="Phobius"/>
    </source>
</evidence>
<keyword evidence="3" id="KW-1185">Reference proteome</keyword>
<protein>
    <submittedName>
        <fullName evidence="2">Uncharacterized protein</fullName>
    </submittedName>
</protein>
<evidence type="ECO:0000313" key="3">
    <source>
        <dbReference type="Proteomes" id="UP000626656"/>
    </source>
</evidence>
<sequence>MLYFSQLPNLVINVIAIVISIAIAIVIKDFFK</sequence>
<comment type="caution">
    <text evidence="2">The sequence shown here is derived from an EMBL/GenBank/DDBJ whole genome shotgun (WGS) entry which is preliminary data.</text>
</comment>
<keyword evidence="1" id="KW-0472">Membrane</keyword>
<keyword evidence="1" id="KW-1133">Transmembrane helix</keyword>
<keyword evidence="1" id="KW-0812">Transmembrane</keyword>
<gene>
    <name evidence="2" type="ORF">AZO1586I_1554</name>
</gene>
<accession>A0ABM8MBC2</accession>
<evidence type="ECO:0000313" key="2">
    <source>
        <dbReference type="EMBL" id="CAB5506046.1"/>
    </source>
</evidence>
<name>A0ABM8MBC2_9GAMM</name>
<feature type="transmembrane region" description="Helical" evidence="1">
    <location>
        <begin position="6"/>
        <end position="27"/>
    </location>
</feature>